<name>A0A0B4CTN9_9CAUL</name>
<dbReference type="InterPro" id="IPR010985">
    <property type="entry name" value="Ribbon_hlx_hlx"/>
</dbReference>
<dbReference type="InterPro" id="IPR022789">
    <property type="entry name" value="ParD"/>
</dbReference>
<comment type="similarity">
    <text evidence="1">Belongs to the ParD antitoxin family.</text>
</comment>
<dbReference type="PANTHER" id="PTHR36582">
    <property type="entry name" value="ANTITOXIN PARD"/>
    <property type="match status" value="1"/>
</dbReference>
<dbReference type="Gene3D" id="6.10.10.120">
    <property type="entry name" value="Antitoxin ParD1-like"/>
    <property type="match status" value="1"/>
</dbReference>
<organism evidence="3 4">
    <name type="scientific">Brevundimonas nasdae</name>
    <dbReference type="NCBI Taxonomy" id="172043"/>
    <lineage>
        <taxon>Bacteria</taxon>
        <taxon>Pseudomonadati</taxon>
        <taxon>Pseudomonadota</taxon>
        <taxon>Alphaproteobacteria</taxon>
        <taxon>Caulobacterales</taxon>
        <taxon>Caulobacteraceae</taxon>
        <taxon>Brevundimonas</taxon>
    </lineage>
</organism>
<dbReference type="STRING" id="172043.RM53_04995"/>
<evidence type="ECO:0000256" key="1">
    <source>
        <dbReference type="ARBA" id="ARBA00008580"/>
    </source>
</evidence>
<evidence type="ECO:0000313" key="3">
    <source>
        <dbReference type="EMBL" id="KIC59762.1"/>
    </source>
</evidence>
<reference evidence="3 4" key="1">
    <citation type="submission" date="2014-12" db="EMBL/GenBank/DDBJ databases">
        <title>Genome sequencing of Brevundimonas nasdae TPW30.</title>
        <authorList>
            <person name="Tan P.W."/>
            <person name="Chan K.-G."/>
        </authorList>
    </citation>
    <scope>NUCLEOTIDE SEQUENCE [LARGE SCALE GENOMIC DNA]</scope>
    <source>
        <strain evidence="3 4">TPW30</strain>
    </source>
</reference>
<comment type="caution">
    <text evidence="3">The sequence shown here is derived from an EMBL/GenBank/DDBJ whole genome shotgun (WGS) entry which is preliminary data.</text>
</comment>
<keyword evidence="2" id="KW-1277">Toxin-antitoxin system</keyword>
<dbReference type="Pfam" id="PF03693">
    <property type="entry name" value="ParD_antitoxin"/>
    <property type="match status" value="1"/>
</dbReference>
<dbReference type="GO" id="GO:0006355">
    <property type="term" value="P:regulation of DNA-templated transcription"/>
    <property type="evidence" value="ECO:0007669"/>
    <property type="project" value="InterPro"/>
</dbReference>
<dbReference type="AlphaFoldDB" id="A0A0B4CTN9"/>
<protein>
    <submittedName>
        <fullName evidence="3">Addiction module antitoxin</fullName>
    </submittedName>
</protein>
<dbReference type="Proteomes" id="UP000031166">
    <property type="component" value="Unassembled WGS sequence"/>
</dbReference>
<evidence type="ECO:0000313" key="4">
    <source>
        <dbReference type="Proteomes" id="UP000031166"/>
    </source>
</evidence>
<gene>
    <name evidence="3" type="ORF">RM53_04995</name>
</gene>
<dbReference type="EMBL" id="JWSY01000005">
    <property type="protein sequence ID" value="KIC59762.1"/>
    <property type="molecule type" value="Genomic_DNA"/>
</dbReference>
<dbReference type="SUPFAM" id="SSF47598">
    <property type="entry name" value="Ribbon-helix-helix"/>
    <property type="match status" value="1"/>
</dbReference>
<dbReference type="CDD" id="cd22231">
    <property type="entry name" value="RHH_NikR_HicB-like"/>
    <property type="match status" value="1"/>
</dbReference>
<accession>A0A0B4CTN9</accession>
<evidence type="ECO:0000256" key="2">
    <source>
        <dbReference type="ARBA" id="ARBA00022649"/>
    </source>
</evidence>
<sequence length="89" mass="10321">MLLERRPTMATMNISLPDPMKAWVEEQAKSGRYANTSDVVRDLIRREQVKAEKIAHWQRLIIEADASGVSDQSPREVIEELRAQLRRAY</sequence>
<dbReference type="InterPro" id="IPR038296">
    <property type="entry name" value="ParD_sf"/>
</dbReference>
<proteinExistence type="inferred from homology"/>
<dbReference type="NCBIfam" id="TIGR02606">
    <property type="entry name" value="antidote_CC2985"/>
    <property type="match status" value="1"/>
</dbReference>
<dbReference type="PANTHER" id="PTHR36582:SF2">
    <property type="entry name" value="ANTITOXIN PARD"/>
    <property type="match status" value="1"/>
</dbReference>